<evidence type="ECO:0000256" key="1">
    <source>
        <dbReference type="ARBA" id="ARBA00004127"/>
    </source>
</evidence>
<dbReference type="InterPro" id="IPR020846">
    <property type="entry name" value="MFS_dom"/>
</dbReference>
<dbReference type="PROSITE" id="PS50850">
    <property type="entry name" value="MFS"/>
    <property type="match status" value="1"/>
</dbReference>
<feature type="transmembrane region" description="Helical" evidence="7">
    <location>
        <begin position="18"/>
        <end position="37"/>
    </location>
</feature>
<dbReference type="SUPFAM" id="SSF103473">
    <property type="entry name" value="MFS general substrate transporter"/>
    <property type="match status" value="1"/>
</dbReference>
<dbReference type="InterPro" id="IPR036259">
    <property type="entry name" value="MFS_trans_sf"/>
</dbReference>
<dbReference type="InterPro" id="IPR051788">
    <property type="entry name" value="MFS_Transporter"/>
</dbReference>
<evidence type="ECO:0000256" key="5">
    <source>
        <dbReference type="ARBA" id="ARBA00022989"/>
    </source>
</evidence>
<evidence type="ECO:0000256" key="3">
    <source>
        <dbReference type="ARBA" id="ARBA00022448"/>
    </source>
</evidence>
<evidence type="ECO:0000313" key="9">
    <source>
        <dbReference type="EMBL" id="QSG07199.1"/>
    </source>
</evidence>
<dbReference type="GO" id="GO:0012505">
    <property type="term" value="C:endomembrane system"/>
    <property type="evidence" value="ECO:0007669"/>
    <property type="project" value="UniProtKB-SubCell"/>
</dbReference>
<feature type="transmembrane region" description="Helical" evidence="7">
    <location>
        <begin position="280"/>
        <end position="299"/>
    </location>
</feature>
<feature type="transmembrane region" description="Helical" evidence="7">
    <location>
        <begin position="172"/>
        <end position="192"/>
    </location>
</feature>
<dbReference type="RefSeq" id="WP_229113651.1">
    <property type="nucleotide sequence ID" value="NZ_CP064787.1"/>
</dbReference>
<feature type="transmembrane region" description="Helical" evidence="7">
    <location>
        <begin position="305"/>
        <end position="327"/>
    </location>
</feature>
<organism evidence="9 10">
    <name type="scientific">Halapricum desulfuricans</name>
    <dbReference type="NCBI Taxonomy" id="2841257"/>
    <lineage>
        <taxon>Archaea</taxon>
        <taxon>Methanobacteriati</taxon>
        <taxon>Methanobacteriota</taxon>
        <taxon>Stenosarchaea group</taxon>
        <taxon>Halobacteria</taxon>
        <taxon>Halobacteriales</taxon>
        <taxon>Haloarculaceae</taxon>
        <taxon>Halapricum</taxon>
    </lineage>
</organism>
<comment type="similarity">
    <text evidence="2">Belongs to the major facilitator superfamily.</text>
</comment>
<dbReference type="GO" id="GO:0016020">
    <property type="term" value="C:membrane"/>
    <property type="evidence" value="ECO:0007669"/>
    <property type="project" value="TreeGrafter"/>
</dbReference>
<dbReference type="EMBL" id="CP064787">
    <property type="protein sequence ID" value="QSG07199.1"/>
    <property type="molecule type" value="Genomic_DNA"/>
</dbReference>
<feature type="transmembrane region" description="Helical" evidence="7">
    <location>
        <begin position="370"/>
        <end position="388"/>
    </location>
</feature>
<keyword evidence="6 7" id="KW-0472">Membrane</keyword>
<dbReference type="Proteomes" id="UP000663525">
    <property type="component" value="Chromosome"/>
</dbReference>
<feature type="transmembrane region" description="Helical" evidence="7">
    <location>
        <begin position="339"/>
        <end position="358"/>
    </location>
</feature>
<dbReference type="Pfam" id="PF07690">
    <property type="entry name" value="MFS_1"/>
    <property type="match status" value="1"/>
</dbReference>
<dbReference type="PANTHER" id="PTHR23514">
    <property type="entry name" value="BYPASS OF STOP CODON PROTEIN 6"/>
    <property type="match status" value="1"/>
</dbReference>
<keyword evidence="5 7" id="KW-1133">Transmembrane helix</keyword>
<feature type="domain" description="Major facilitator superfamily (MFS) profile" evidence="8">
    <location>
        <begin position="17"/>
        <end position="395"/>
    </location>
</feature>
<sequence length="395" mass="41042">MAQANDGSDRGALTSRRLWTAAIVLFVALEGLGMQMRGPLLPILEDQWAISKGLQGLVGPAGTLGFAVTILIAGAVAGRIDTRRYFLGGILVTLAGAAGMALAPVFVAYLGFLLLRGLGTGVSRGLDRPLLGHLYPNARGRVFNLYDMAWAIGAAAGPAVLSLAVSAGDWRYAYGALAVAFGLVAGLVWWLETPENDAEAELDVAAAVGLLRTPAIAATVIALVFHTGLEGAMFLWLPTFGGEIAGLSSTRASLLLSAFIVSYVPGRFVYTLIAERVPYGPLVVALEILIVPVFLWTFFVAEGTIVFAGVAVLGVLVSGVFPTLLAFGTQAAPEYSAPINAVSTSTASVSIALVPVAMGALADVTSIRTAMWIPLGLTVLVAPTVLIARRIDPNI</sequence>
<dbReference type="InterPro" id="IPR011701">
    <property type="entry name" value="MFS"/>
</dbReference>
<protein>
    <submittedName>
        <fullName evidence="9">MFS family permease</fullName>
    </submittedName>
</protein>
<comment type="subcellular location">
    <subcellularLocation>
        <location evidence="1">Endomembrane system</location>
        <topology evidence="1">Multi-pass membrane protein</topology>
    </subcellularLocation>
</comment>
<keyword evidence="4 7" id="KW-0812">Transmembrane</keyword>
<evidence type="ECO:0000313" key="10">
    <source>
        <dbReference type="Proteomes" id="UP000663525"/>
    </source>
</evidence>
<evidence type="ECO:0000259" key="8">
    <source>
        <dbReference type="PROSITE" id="PS50850"/>
    </source>
</evidence>
<dbReference type="GeneID" id="68856418"/>
<feature type="transmembrane region" description="Helical" evidence="7">
    <location>
        <begin position="148"/>
        <end position="165"/>
    </location>
</feature>
<reference evidence="9" key="1">
    <citation type="submission" date="2020-11" db="EMBL/GenBank/DDBJ databases">
        <title>Carbohydrate-dependent, anaerobic sulfur respiration: A novel catabolism in halophilic archaea.</title>
        <authorList>
            <person name="Sorokin D.Y."/>
            <person name="Messina E."/>
            <person name="Smedile F."/>
            <person name="La Cono V."/>
            <person name="Hallsworth J.E."/>
            <person name="Yakimov M.M."/>
        </authorList>
    </citation>
    <scope>NUCLEOTIDE SEQUENCE</scope>
    <source>
        <strain evidence="9">HSR12-1</strain>
    </source>
</reference>
<dbReference type="PANTHER" id="PTHR23514:SF3">
    <property type="entry name" value="BYPASS OF STOP CODON PROTEIN 6"/>
    <property type="match status" value="1"/>
</dbReference>
<gene>
    <name evidence="9" type="ORF">HSR121_2881</name>
</gene>
<evidence type="ECO:0000256" key="2">
    <source>
        <dbReference type="ARBA" id="ARBA00008335"/>
    </source>
</evidence>
<feature type="transmembrane region" description="Helical" evidence="7">
    <location>
        <begin position="57"/>
        <end position="78"/>
    </location>
</feature>
<evidence type="ECO:0000256" key="7">
    <source>
        <dbReference type="SAM" id="Phobius"/>
    </source>
</evidence>
<keyword evidence="3" id="KW-0813">Transport</keyword>
<dbReference type="GO" id="GO:0022857">
    <property type="term" value="F:transmembrane transporter activity"/>
    <property type="evidence" value="ECO:0007669"/>
    <property type="project" value="InterPro"/>
</dbReference>
<dbReference type="Gene3D" id="1.20.1250.20">
    <property type="entry name" value="MFS general substrate transporter like domains"/>
    <property type="match status" value="1"/>
</dbReference>
<evidence type="ECO:0000256" key="6">
    <source>
        <dbReference type="ARBA" id="ARBA00023136"/>
    </source>
</evidence>
<accession>A0A897N843</accession>
<feature type="transmembrane region" description="Helical" evidence="7">
    <location>
        <begin position="204"/>
        <end position="225"/>
    </location>
</feature>
<evidence type="ECO:0000256" key="4">
    <source>
        <dbReference type="ARBA" id="ARBA00022692"/>
    </source>
</evidence>
<name>A0A897N843_9EURY</name>
<feature type="transmembrane region" description="Helical" evidence="7">
    <location>
        <begin position="85"/>
        <end position="112"/>
    </location>
</feature>
<proteinExistence type="inferred from homology"/>
<dbReference type="AlphaFoldDB" id="A0A897N843"/>